<keyword evidence="2" id="KW-1185">Reference proteome</keyword>
<sequence length="92" mass="9902">MPRDYSPVDSDADIDQTPVRRFRLRKDGVARATSPLSPTQSPGPDNLDRAMQQFQSSFNTTPLGSRMSASSAQNNAPIASPTPQRHGSVSSS</sequence>
<gene>
    <name evidence="1" type="ORF">ACOLOM_LOCUS13509</name>
</gene>
<dbReference type="Proteomes" id="UP000789525">
    <property type="component" value="Unassembled WGS sequence"/>
</dbReference>
<evidence type="ECO:0000313" key="1">
    <source>
        <dbReference type="EMBL" id="CAG8767019.1"/>
    </source>
</evidence>
<proteinExistence type="predicted"/>
<organism evidence="1 2">
    <name type="scientific">Acaulospora colombiana</name>
    <dbReference type="NCBI Taxonomy" id="27376"/>
    <lineage>
        <taxon>Eukaryota</taxon>
        <taxon>Fungi</taxon>
        <taxon>Fungi incertae sedis</taxon>
        <taxon>Mucoromycota</taxon>
        <taxon>Glomeromycotina</taxon>
        <taxon>Glomeromycetes</taxon>
        <taxon>Diversisporales</taxon>
        <taxon>Acaulosporaceae</taxon>
        <taxon>Acaulospora</taxon>
    </lineage>
</organism>
<comment type="caution">
    <text evidence="1">The sequence shown here is derived from an EMBL/GenBank/DDBJ whole genome shotgun (WGS) entry which is preliminary data.</text>
</comment>
<reference evidence="1" key="1">
    <citation type="submission" date="2021-06" db="EMBL/GenBank/DDBJ databases">
        <authorList>
            <person name="Kallberg Y."/>
            <person name="Tangrot J."/>
            <person name="Rosling A."/>
        </authorList>
    </citation>
    <scope>NUCLEOTIDE SEQUENCE</scope>
    <source>
        <strain evidence="1">CL356</strain>
    </source>
</reference>
<protein>
    <submittedName>
        <fullName evidence="1">1115_t:CDS:1</fullName>
    </submittedName>
</protein>
<accession>A0ACA9QW92</accession>
<feature type="non-terminal residue" evidence="1">
    <location>
        <position position="92"/>
    </location>
</feature>
<dbReference type="EMBL" id="CAJVPT010062492">
    <property type="protein sequence ID" value="CAG8767019.1"/>
    <property type="molecule type" value="Genomic_DNA"/>
</dbReference>
<name>A0ACA9QW92_9GLOM</name>
<evidence type="ECO:0000313" key="2">
    <source>
        <dbReference type="Proteomes" id="UP000789525"/>
    </source>
</evidence>